<dbReference type="OrthoDB" id="9793353at2"/>
<dbReference type="Proteomes" id="UP000468766">
    <property type="component" value="Unassembled WGS sequence"/>
</dbReference>
<evidence type="ECO:0000256" key="5">
    <source>
        <dbReference type="ARBA" id="ARBA00023274"/>
    </source>
</evidence>
<dbReference type="NCBIfam" id="NF004359">
    <property type="entry name" value="PRK05738.1-3"/>
    <property type="match status" value="1"/>
</dbReference>
<dbReference type="Pfam" id="PF00276">
    <property type="entry name" value="Ribosomal_L23"/>
    <property type="match status" value="1"/>
</dbReference>
<keyword evidence="8" id="KW-1185">Reference proteome</keyword>
<dbReference type="RefSeq" id="WP_151621499.1">
    <property type="nucleotide sequence ID" value="NZ_WBXO01000012.1"/>
</dbReference>
<keyword evidence="3 6" id="KW-0694">RNA-binding</keyword>
<dbReference type="NCBIfam" id="NF004363">
    <property type="entry name" value="PRK05738.2-4"/>
    <property type="match status" value="1"/>
</dbReference>
<dbReference type="GO" id="GO:0019843">
    <property type="term" value="F:rRNA binding"/>
    <property type="evidence" value="ECO:0007669"/>
    <property type="project" value="UniProtKB-UniRule"/>
</dbReference>
<evidence type="ECO:0000256" key="4">
    <source>
        <dbReference type="ARBA" id="ARBA00022980"/>
    </source>
</evidence>
<gene>
    <name evidence="6" type="primary">rplW</name>
    <name evidence="7" type="ORF">F9B85_12605</name>
</gene>
<name>A0A6I0EXX9_9FIRM</name>
<sequence>MRSPYDVLLKPVITEKSMDLTADNKYTFIINPDANKIEVKYAVEQLFKVKVLDVWTLNVKGKKKRMGKFVGRTSDRKKAIVKLRDGDKIEIFEGV</sequence>
<proteinExistence type="inferred from homology"/>
<dbReference type="GO" id="GO:0006412">
    <property type="term" value="P:translation"/>
    <property type="evidence" value="ECO:0007669"/>
    <property type="project" value="UniProtKB-UniRule"/>
</dbReference>
<accession>A0A6I0EXX9</accession>
<evidence type="ECO:0000256" key="2">
    <source>
        <dbReference type="ARBA" id="ARBA00022730"/>
    </source>
</evidence>
<dbReference type="Gene3D" id="3.30.70.330">
    <property type="match status" value="1"/>
</dbReference>
<comment type="similarity">
    <text evidence="1 6">Belongs to the universal ribosomal protein uL23 family.</text>
</comment>
<organism evidence="7 8">
    <name type="scientific">Heliorestis acidaminivorans</name>
    <dbReference type="NCBI Taxonomy" id="553427"/>
    <lineage>
        <taxon>Bacteria</taxon>
        <taxon>Bacillati</taxon>
        <taxon>Bacillota</taxon>
        <taxon>Clostridia</taxon>
        <taxon>Eubacteriales</taxon>
        <taxon>Heliobacteriaceae</taxon>
        <taxon>Heliorestis</taxon>
    </lineage>
</organism>
<comment type="subunit">
    <text evidence="6">Part of the 50S ribosomal subunit. Contacts protein L29, and trigger factor when it is bound to the ribosome.</text>
</comment>
<dbReference type="HAMAP" id="MF_01369_B">
    <property type="entry name" value="Ribosomal_uL23_B"/>
    <property type="match status" value="1"/>
</dbReference>
<evidence type="ECO:0000313" key="8">
    <source>
        <dbReference type="Proteomes" id="UP000468766"/>
    </source>
</evidence>
<dbReference type="InterPro" id="IPR012678">
    <property type="entry name" value="Ribosomal_uL23/eL15/eS24_sf"/>
</dbReference>
<dbReference type="GO" id="GO:1990904">
    <property type="term" value="C:ribonucleoprotein complex"/>
    <property type="evidence" value="ECO:0007669"/>
    <property type="project" value="UniProtKB-KW"/>
</dbReference>
<reference evidence="7 8" key="1">
    <citation type="submission" date="2019-10" db="EMBL/GenBank/DDBJ databases">
        <title>Whole-genome sequence of the extremophile Heliorestis acidaminivorans DSM 24790.</title>
        <authorList>
            <person name="Kyndt J.A."/>
            <person name="Meyer T.E."/>
        </authorList>
    </citation>
    <scope>NUCLEOTIDE SEQUENCE [LARGE SCALE GENOMIC DNA]</scope>
    <source>
        <strain evidence="7 8">DSM 24790</strain>
    </source>
</reference>
<dbReference type="FunFam" id="3.30.70.330:FF:000001">
    <property type="entry name" value="50S ribosomal protein L23"/>
    <property type="match status" value="1"/>
</dbReference>
<dbReference type="InterPro" id="IPR012677">
    <property type="entry name" value="Nucleotide-bd_a/b_plait_sf"/>
</dbReference>
<dbReference type="PANTHER" id="PTHR11620">
    <property type="entry name" value="60S RIBOSOMAL PROTEIN L23A"/>
    <property type="match status" value="1"/>
</dbReference>
<dbReference type="GO" id="GO:0003735">
    <property type="term" value="F:structural constituent of ribosome"/>
    <property type="evidence" value="ECO:0007669"/>
    <property type="project" value="InterPro"/>
</dbReference>
<comment type="caution">
    <text evidence="7">The sequence shown here is derived from an EMBL/GenBank/DDBJ whole genome shotgun (WGS) entry which is preliminary data.</text>
</comment>
<keyword evidence="2 6" id="KW-0699">rRNA-binding</keyword>
<dbReference type="InterPro" id="IPR013025">
    <property type="entry name" value="Ribosomal_uL23-like"/>
</dbReference>
<dbReference type="NCBIfam" id="NF004366">
    <property type="entry name" value="PRK05738.3-2"/>
    <property type="match status" value="1"/>
</dbReference>
<evidence type="ECO:0000256" key="6">
    <source>
        <dbReference type="HAMAP-Rule" id="MF_01369"/>
    </source>
</evidence>
<protein>
    <recommendedName>
        <fullName evidence="6">Large ribosomal subunit protein uL23</fullName>
    </recommendedName>
</protein>
<dbReference type="EMBL" id="WBXO01000012">
    <property type="protein sequence ID" value="KAB2951415.1"/>
    <property type="molecule type" value="Genomic_DNA"/>
</dbReference>
<evidence type="ECO:0000256" key="3">
    <source>
        <dbReference type="ARBA" id="ARBA00022884"/>
    </source>
</evidence>
<dbReference type="GO" id="GO:0005840">
    <property type="term" value="C:ribosome"/>
    <property type="evidence" value="ECO:0007669"/>
    <property type="project" value="UniProtKB-KW"/>
</dbReference>
<dbReference type="SUPFAM" id="SSF54189">
    <property type="entry name" value="Ribosomal proteins S24e, L23 and L15e"/>
    <property type="match status" value="1"/>
</dbReference>
<dbReference type="AlphaFoldDB" id="A0A6I0EXX9"/>
<keyword evidence="5 6" id="KW-0687">Ribonucleoprotein</keyword>
<evidence type="ECO:0000256" key="1">
    <source>
        <dbReference type="ARBA" id="ARBA00006700"/>
    </source>
</evidence>
<keyword evidence="4 6" id="KW-0689">Ribosomal protein</keyword>
<comment type="function">
    <text evidence="6">One of the early assembly proteins it binds 23S rRNA. One of the proteins that surrounds the polypeptide exit tunnel on the outside of the ribosome. Forms the main docking site for trigger factor binding to the ribosome.</text>
</comment>
<evidence type="ECO:0000313" key="7">
    <source>
        <dbReference type="EMBL" id="KAB2951415.1"/>
    </source>
</evidence>